<dbReference type="STRING" id="1424294.Gferi_23390"/>
<dbReference type="Pfam" id="PF12675">
    <property type="entry name" value="DUF3795"/>
    <property type="match status" value="1"/>
</dbReference>
<dbReference type="InterPro" id="IPR024227">
    <property type="entry name" value="DUF3795"/>
</dbReference>
<proteinExistence type="predicted"/>
<accession>A0A1D8GMY6</accession>
<protein>
    <recommendedName>
        <fullName evidence="3">DUF3795 domain-containing protein</fullName>
    </recommendedName>
</protein>
<evidence type="ECO:0000313" key="2">
    <source>
        <dbReference type="Proteomes" id="UP000095743"/>
    </source>
</evidence>
<organism evidence="1 2">
    <name type="scientific">Geosporobacter ferrireducens</name>
    <dbReference type="NCBI Taxonomy" id="1424294"/>
    <lineage>
        <taxon>Bacteria</taxon>
        <taxon>Bacillati</taxon>
        <taxon>Bacillota</taxon>
        <taxon>Clostridia</taxon>
        <taxon>Peptostreptococcales</taxon>
        <taxon>Thermotaleaceae</taxon>
        <taxon>Geosporobacter</taxon>
    </lineage>
</organism>
<dbReference type="EMBL" id="CP017269">
    <property type="protein sequence ID" value="AOT72227.1"/>
    <property type="molecule type" value="Genomic_DNA"/>
</dbReference>
<dbReference type="AlphaFoldDB" id="A0A1D8GMY6"/>
<keyword evidence="2" id="KW-1185">Reference proteome</keyword>
<dbReference type="RefSeq" id="WP_069980542.1">
    <property type="nucleotide sequence ID" value="NZ_CP017269.1"/>
</dbReference>
<gene>
    <name evidence="1" type="ORF">Gferi_23390</name>
</gene>
<reference evidence="1 2" key="1">
    <citation type="submission" date="2016-09" db="EMBL/GenBank/DDBJ databases">
        <title>Genomic analysis reveals versatility of anaerobic energy metabolism of Geosporobacter ferrireducens IRF9 of phylum Firmicutes.</title>
        <authorList>
            <person name="Kim S.-J."/>
        </authorList>
    </citation>
    <scope>NUCLEOTIDE SEQUENCE [LARGE SCALE GENOMIC DNA]</scope>
    <source>
        <strain evidence="1 2">IRF9</strain>
    </source>
</reference>
<sequence length="141" mass="16652">MPNELIAYCGLYCGACSFKVAFEENNREHIIRMPAYYDRLKNEPLEFCHGCRLENQCGDCSIRDCARDREIEYCSLCDDFPCKILKEFNNDGKPHHAESISNLNLLKDIGKEKWLELQKEKWTCTKCNSRYSWYLKQCQKC</sequence>
<dbReference type="Proteomes" id="UP000095743">
    <property type="component" value="Chromosome"/>
</dbReference>
<evidence type="ECO:0008006" key="3">
    <source>
        <dbReference type="Google" id="ProtNLM"/>
    </source>
</evidence>
<dbReference type="OrthoDB" id="9803966at2"/>
<name>A0A1D8GMY6_9FIRM</name>
<dbReference type="KEGG" id="gfe:Gferi_23390"/>
<evidence type="ECO:0000313" key="1">
    <source>
        <dbReference type="EMBL" id="AOT72227.1"/>
    </source>
</evidence>